<feature type="signal peptide" evidence="1">
    <location>
        <begin position="1"/>
        <end position="22"/>
    </location>
</feature>
<dbReference type="AlphaFoldDB" id="A0A1Y6EDJ0"/>
<protein>
    <recommendedName>
        <fullName evidence="4">DUF4440 domain-containing protein</fullName>
    </recommendedName>
</protein>
<evidence type="ECO:0000313" key="2">
    <source>
        <dbReference type="EMBL" id="SMQ58253.1"/>
    </source>
</evidence>
<dbReference type="Proteomes" id="UP000194469">
    <property type="component" value="Unassembled WGS sequence"/>
</dbReference>
<accession>A0A1Y6EDJ0</accession>
<proteinExistence type="predicted"/>
<dbReference type="EMBL" id="FXWL01000001">
    <property type="protein sequence ID" value="SMQ58253.1"/>
    <property type="molecule type" value="Genomic_DNA"/>
</dbReference>
<evidence type="ECO:0000313" key="3">
    <source>
        <dbReference type="Proteomes" id="UP000194469"/>
    </source>
</evidence>
<sequence>MRVFMGTAAVLSLILASTPAAARDDGLRKQVKALVKACPAAAKGYDLAALTPDGLATPDYRARFEEWAGAPDPDTQPGSGGATIMLRGVIGSSITQDIRFSTVSTLWRDAAGAWQVLRVDHGTLPPVPPPPPPPELFEEPDAAYGFMIEQVKPAPDKSRRVQRGRLLPAAAAELDRLLADPCLQLEQMGLTAHRSKSEVPPCPYDYAGSTIEVTRDARSWLISTDCRRELPSAKIADILFYPQADVPMPDWDRTACADCVRYGLVAEYFRRAERTGDAATDAVITRAYAAVAGRDYAGARRLLEPLASETSAYPLRWLLMPELAWLRDKTGDTDGAITLLAIAGAAADYQRGRLRCDAPIGNLTEFQDVMQRRFGIAQVCDAPEQFAIPDGFDMAPVELARQKAGAIEYPIYSRKTEATQAKD</sequence>
<dbReference type="GeneID" id="303000169"/>
<organism evidence="2 3">
    <name type="scientific">Sphingopyxis terrae subsp. ummariensis</name>
    <dbReference type="NCBI Taxonomy" id="429001"/>
    <lineage>
        <taxon>Bacteria</taxon>
        <taxon>Pseudomonadati</taxon>
        <taxon>Pseudomonadota</taxon>
        <taxon>Alphaproteobacteria</taxon>
        <taxon>Sphingomonadales</taxon>
        <taxon>Sphingomonadaceae</taxon>
        <taxon>Sphingopyxis</taxon>
    </lineage>
</organism>
<feature type="chain" id="PRO_5012667111" description="DUF4440 domain-containing protein" evidence="1">
    <location>
        <begin position="23"/>
        <end position="423"/>
    </location>
</feature>
<reference evidence="3" key="1">
    <citation type="submission" date="2017-04" db="EMBL/GenBank/DDBJ databases">
        <authorList>
            <person name="Varghese N."/>
            <person name="Submissions S."/>
        </authorList>
    </citation>
    <scope>NUCLEOTIDE SEQUENCE [LARGE SCALE GENOMIC DNA]</scope>
    <source>
        <strain evidence="3">UI2</strain>
    </source>
</reference>
<gene>
    <name evidence="2" type="ORF">SAMN06295984_0085</name>
</gene>
<name>A0A1Y6EDJ0_9SPHN</name>
<keyword evidence="1" id="KW-0732">Signal</keyword>
<dbReference type="RefSeq" id="WP_133058452.1">
    <property type="nucleotide sequence ID" value="NZ_FXWL01000001.1"/>
</dbReference>
<evidence type="ECO:0000256" key="1">
    <source>
        <dbReference type="SAM" id="SignalP"/>
    </source>
</evidence>
<keyword evidence="3" id="KW-1185">Reference proteome</keyword>
<evidence type="ECO:0008006" key="4">
    <source>
        <dbReference type="Google" id="ProtNLM"/>
    </source>
</evidence>